<dbReference type="KEGG" id="ipc:IPA_02305"/>
<keyword evidence="9" id="KW-1185">Reference proteome</keyword>
<evidence type="ECO:0000313" key="9">
    <source>
        <dbReference type="Proteomes" id="UP001063698"/>
    </source>
</evidence>
<dbReference type="InterPro" id="IPR010551">
    <property type="entry name" value="G6P_isomerase_prok"/>
</dbReference>
<name>A0A977PKH8_9CREN</name>
<dbReference type="GO" id="GO:0006094">
    <property type="term" value="P:gluconeogenesis"/>
    <property type="evidence" value="ECO:0007669"/>
    <property type="project" value="UniProtKB-KW"/>
</dbReference>
<evidence type="ECO:0000256" key="4">
    <source>
        <dbReference type="ARBA" id="ARBA00022432"/>
    </source>
</evidence>
<dbReference type="EMBL" id="CP006868">
    <property type="protein sequence ID" value="UXD21285.1"/>
    <property type="molecule type" value="Genomic_DNA"/>
</dbReference>
<sequence>MAYRAIIDGFEFILDEGIAITPKGVIEGTPRTFGELGDVMVKKGEEGKVAYWMFRDVLPVPVGGLRGDVTLVLPGRLPSGEFIKTHGHYHPEGPWGRWPELYGVVKGEVLFILQDLKGRRVMLVPVREGELIMVPPGYGHVMVNHKDEAAITFNYVSRLFSSVYGPYKEKKGASVYVYPSEEGFRVVRNPNYEVEEVLWCKPLPLYIKEPILHLAFKPHEEEWFKCEERLRVEDFPR</sequence>
<keyword evidence="5" id="KW-0324">Glycolysis</keyword>
<evidence type="ECO:0000259" key="7">
    <source>
        <dbReference type="Pfam" id="PF06560"/>
    </source>
</evidence>
<evidence type="ECO:0000256" key="5">
    <source>
        <dbReference type="ARBA" id="ARBA00023152"/>
    </source>
</evidence>
<comment type="similarity">
    <text evidence="2">Belongs to the archaeal-type GPI family.</text>
</comment>
<protein>
    <recommendedName>
        <fullName evidence="3">glucose-6-phosphate isomerase</fullName>
        <ecNumber evidence="3">5.3.1.9</ecNumber>
    </recommendedName>
</protein>
<evidence type="ECO:0000313" key="8">
    <source>
        <dbReference type="EMBL" id="UXD21285.1"/>
    </source>
</evidence>
<dbReference type="Pfam" id="PF06560">
    <property type="entry name" value="GPI"/>
    <property type="match status" value="1"/>
</dbReference>
<dbReference type="InterPro" id="IPR014710">
    <property type="entry name" value="RmlC-like_jellyroll"/>
</dbReference>
<reference evidence="8" key="1">
    <citation type="submission" date="2013-11" db="EMBL/GenBank/DDBJ databases">
        <title>Comparative genomics of Ignicoccus.</title>
        <authorList>
            <person name="Podar M."/>
        </authorList>
    </citation>
    <scope>NUCLEOTIDE SEQUENCE</scope>
    <source>
        <strain evidence="8">DSM 13166</strain>
    </source>
</reference>
<evidence type="ECO:0000256" key="1">
    <source>
        <dbReference type="ARBA" id="ARBA00004926"/>
    </source>
</evidence>
<evidence type="ECO:0000256" key="2">
    <source>
        <dbReference type="ARBA" id="ARBA00006542"/>
    </source>
</evidence>
<comment type="pathway">
    <text evidence="1">Carbohydrate degradation; glycolysis; D-glyceraldehyde 3-phosphate and glycerone phosphate from D-glucose: step 2/4.</text>
</comment>
<dbReference type="GO" id="GO:0004347">
    <property type="term" value="F:glucose-6-phosphate isomerase activity"/>
    <property type="evidence" value="ECO:0007669"/>
    <property type="project" value="UniProtKB-EC"/>
</dbReference>
<comment type="catalytic activity">
    <reaction evidence="6">
        <text>alpha-D-glucose 6-phosphate = beta-D-fructose 6-phosphate</text>
        <dbReference type="Rhea" id="RHEA:11816"/>
        <dbReference type="ChEBI" id="CHEBI:57634"/>
        <dbReference type="ChEBI" id="CHEBI:58225"/>
        <dbReference type="EC" id="5.3.1.9"/>
    </reaction>
</comment>
<accession>A0A977PKH8</accession>
<evidence type="ECO:0000256" key="3">
    <source>
        <dbReference type="ARBA" id="ARBA00011952"/>
    </source>
</evidence>
<dbReference type="AlphaFoldDB" id="A0A977PKH8"/>
<evidence type="ECO:0000256" key="6">
    <source>
        <dbReference type="ARBA" id="ARBA00029321"/>
    </source>
</evidence>
<dbReference type="GO" id="GO:0006096">
    <property type="term" value="P:glycolytic process"/>
    <property type="evidence" value="ECO:0007669"/>
    <property type="project" value="UniProtKB-KW"/>
</dbReference>
<dbReference type="InterPro" id="IPR011051">
    <property type="entry name" value="RmlC_Cupin_sf"/>
</dbReference>
<dbReference type="Proteomes" id="UP001063698">
    <property type="component" value="Chromosome"/>
</dbReference>
<feature type="domain" description="Glucose-6-phosphate isomerase prokaryote" evidence="7">
    <location>
        <begin position="64"/>
        <end position="189"/>
    </location>
</feature>
<keyword evidence="8" id="KW-0413">Isomerase</keyword>
<proteinExistence type="inferred from homology"/>
<organism evidence="8 9">
    <name type="scientific">Ignicoccus pacificus DSM 13166</name>
    <dbReference type="NCBI Taxonomy" id="940294"/>
    <lineage>
        <taxon>Archaea</taxon>
        <taxon>Thermoproteota</taxon>
        <taxon>Thermoprotei</taxon>
        <taxon>Desulfurococcales</taxon>
        <taxon>Desulfurococcaceae</taxon>
        <taxon>Ignicoccus</taxon>
    </lineage>
</organism>
<dbReference type="SUPFAM" id="SSF51182">
    <property type="entry name" value="RmlC-like cupins"/>
    <property type="match status" value="1"/>
</dbReference>
<dbReference type="GO" id="GO:0005737">
    <property type="term" value="C:cytoplasm"/>
    <property type="evidence" value="ECO:0007669"/>
    <property type="project" value="InterPro"/>
</dbReference>
<dbReference type="Gene3D" id="2.60.120.10">
    <property type="entry name" value="Jelly Rolls"/>
    <property type="match status" value="1"/>
</dbReference>
<gene>
    <name evidence="8" type="ORF">IPA_02305</name>
</gene>
<dbReference type="CDD" id="cd02218">
    <property type="entry name" value="cupin_PGI"/>
    <property type="match status" value="1"/>
</dbReference>
<dbReference type="EC" id="5.3.1.9" evidence="3"/>
<keyword evidence="4" id="KW-0312">Gluconeogenesis</keyword>